<keyword evidence="4 9" id="KW-0418">Kinase</keyword>
<feature type="binding site" evidence="9">
    <location>
        <position position="245"/>
    </location>
    <ligand>
        <name>K(+)</name>
        <dbReference type="ChEBI" id="CHEBI:29103"/>
    </ligand>
</feature>
<accession>A0A1G7QF96</accession>
<feature type="binding site" evidence="9">
    <location>
        <position position="286"/>
    </location>
    <ligand>
        <name>K(+)</name>
        <dbReference type="ChEBI" id="CHEBI:29103"/>
    </ligand>
</feature>
<evidence type="ECO:0000313" key="12">
    <source>
        <dbReference type="Proteomes" id="UP000198641"/>
    </source>
</evidence>
<dbReference type="InterPro" id="IPR011877">
    <property type="entry name" value="Ribokinase"/>
</dbReference>
<comment type="pathway">
    <text evidence="9">Carbohydrate metabolism; D-ribose degradation; D-ribose 5-phosphate from beta-D-ribopyranose: step 2/2.</text>
</comment>
<dbReference type="InterPro" id="IPR029056">
    <property type="entry name" value="Ribokinase-like"/>
</dbReference>
<dbReference type="GO" id="GO:0046872">
    <property type="term" value="F:metal ion binding"/>
    <property type="evidence" value="ECO:0007669"/>
    <property type="project" value="UniProtKB-KW"/>
</dbReference>
<dbReference type="GO" id="GO:0005524">
    <property type="term" value="F:ATP binding"/>
    <property type="evidence" value="ECO:0007669"/>
    <property type="project" value="UniProtKB-UniRule"/>
</dbReference>
<dbReference type="CDD" id="cd01174">
    <property type="entry name" value="ribokinase"/>
    <property type="match status" value="1"/>
</dbReference>
<evidence type="ECO:0000256" key="9">
    <source>
        <dbReference type="HAMAP-Rule" id="MF_01987"/>
    </source>
</evidence>
<feature type="binding site" evidence="9">
    <location>
        <begin position="250"/>
        <end position="251"/>
    </location>
    <ligand>
        <name>ATP</name>
        <dbReference type="ChEBI" id="CHEBI:30616"/>
    </ligand>
</feature>
<reference evidence="11 12" key="1">
    <citation type="submission" date="2016-10" db="EMBL/GenBank/DDBJ databases">
        <authorList>
            <person name="de Groot N.N."/>
        </authorList>
    </citation>
    <scope>NUCLEOTIDE SEQUENCE [LARGE SCALE GENOMIC DNA]</scope>
    <source>
        <strain evidence="11 12">BH539</strain>
    </source>
</reference>
<evidence type="ECO:0000256" key="2">
    <source>
        <dbReference type="ARBA" id="ARBA00022723"/>
    </source>
</evidence>
<keyword evidence="6 9" id="KW-0460">Magnesium</keyword>
<evidence type="ECO:0000256" key="8">
    <source>
        <dbReference type="ARBA" id="ARBA00023277"/>
    </source>
</evidence>
<feature type="active site" description="Proton acceptor" evidence="9">
    <location>
        <position position="251"/>
    </location>
</feature>
<feature type="binding site" evidence="9">
    <location>
        <position position="251"/>
    </location>
    <ligand>
        <name>substrate</name>
    </ligand>
</feature>
<feature type="binding site" evidence="9">
    <location>
        <position position="281"/>
    </location>
    <ligand>
        <name>K(+)</name>
        <dbReference type="ChEBI" id="CHEBI:29103"/>
    </ligand>
</feature>
<dbReference type="Pfam" id="PF00294">
    <property type="entry name" value="PfkB"/>
    <property type="match status" value="1"/>
</dbReference>
<dbReference type="InterPro" id="IPR002139">
    <property type="entry name" value="Ribo/fructo_kinase"/>
</dbReference>
<comment type="subunit">
    <text evidence="9">Homodimer.</text>
</comment>
<evidence type="ECO:0000313" key="11">
    <source>
        <dbReference type="EMBL" id="SDF97186.1"/>
    </source>
</evidence>
<dbReference type="EMBL" id="FNCI01000003">
    <property type="protein sequence ID" value="SDF97186.1"/>
    <property type="molecule type" value="Genomic_DNA"/>
</dbReference>
<keyword evidence="2 9" id="KW-0479">Metal-binding</keyword>
<dbReference type="STRING" id="284577.SAMN05216571_103230"/>
<dbReference type="Gene3D" id="3.40.1190.20">
    <property type="match status" value="1"/>
</dbReference>
<feature type="binding site" evidence="9">
    <location>
        <begin position="15"/>
        <end position="17"/>
    </location>
    <ligand>
        <name>substrate</name>
    </ligand>
</feature>
<dbReference type="InterPro" id="IPR011611">
    <property type="entry name" value="PfkB_dom"/>
</dbReference>
<evidence type="ECO:0000256" key="4">
    <source>
        <dbReference type="ARBA" id="ARBA00022777"/>
    </source>
</evidence>
<dbReference type="PRINTS" id="PR00990">
    <property type="entry name" value="RIBOKINASE"/>
</dbReference>
<dbReference type="RefSeq" id="WP_092524039.1">
    <property type="nucleotide sequence ID" value="NZ_FNCI01000003.1"/>
</dbReference>
<feature type="binding site" evidence="9">
    <location>
        <begin position="43"/>
        <end position="47"/>
    </location>
    <ligand>
        <name>substrate</name>
    </ligand>
</feature>
<evidence type="ECO:0000256" key="3">
    <source>
        <dbReference type="ARBA" id="ARBA00022741"/>
    </source>
</evidence>
<sequence>MPDTSRPLYNLGSINIDHVYRVPHLVRPGETLASTGYQQVLGGKGANQSLAMALAGGRVEHWGRLGLSDDWAHRQLTDAGVGTAALDLVDEPSGHALIQVDDKAENAIILYPGANHGFADADIDRRIDNAEPNSWLLLQNETNGLARAMEQAHAKGLSIAFNPAPMHAAVNELPLSTCQLLFVNRGEAAALVGLPEGTSADALLAALGERLPSIELVLTLGSDGVCYQHGDVRLELPAYRVEARDTTAAGDTFIGHFLAARLAGLDVETCLRRASTASALCVQREGAAPSIPDAHAVDEALAEWPALSLKRH</sequence>
<comment type="subcellular location">
    <subcellularLocation>
        <location evidence="9">Cytoplasm</location>
    </subcellularLocation>
</comment>
<comment type="function">
    <text evidence="9">Catalyzes the phosphorylation of ribose at O-5 in a reaction requiring ATP and magnesium. The resulting D-ribose-5-phosphate can then be used either for sythesis of nucleotides, histidine, and tryptophan, or as a component of the pentose phosphate pathway.</text>
</comment>
<dbReference type="GO" id="GO:0019303">
    <property type="term" value="P:D-ribose catabolic process"/>
    <property type="evidence" value="ECO:0007669"/>
    <property type="project" value="UniProtKB-UniRule"/>
</dbReference>
<dbReference type="GO" id="GO:0004747">
    <property type="term" value="F:ribokinase activity"/>
    <property type="evidence" value="ECO:0007669"/>
    <property type="project" value="UniProtKB-UniRule"/>
</dbReference>
<keyword evidence="1 9" id="KW-0808">Transferase</keyword>
<feature type="binding site" evidence="9">
    <location>
        <position position="141"/>
    </location>
    <ligand>
        <name>substrate</name>
    </ligand>
</feature>
<comment type="catalytic activity">
    <reaction evidence="9">
        <text>D-ribose + ATP = D-ribose 5-phosphate + ADP + H(+)</text>
        <dbReference type="Rhea" id="RHEA:13697"/>
        <dbReference type="ChEBI" id="CHEBI:15378"/>
        <dbReference type="ChEBI" id="CHEBI:30616"/>
        <dbReference type="ChEBI" id="CHEBI:47013"/>
        <dbReference type="ChEBI" id="CHEBI:78346"/>
        <dbReference type="ChEBI" id="CHEBI:456216"/>
        <dbReference type="EC" id="2.7.1.15"/>
    </reaction>
</comment>
<keyword evidence="9" id="KW-0963">Cytoplasm</keyword>
<dbReference type="HAMAP" id="MF_01987">
    <property type="entry name" value="Ribokinase"/>
    <property type="match status" value="1"/>
</dbReference>
<evidence type="ECO:0000256" key="5">
    <source>
        <dbReference type="ARBA" id="ARBA00022840"/>
    </source>
</evidence>
<comment type="cofactor">
    <cofactor evidence="9">
        <name>Mg(2+)</name>
        <dbReference type="ChEBI" id="CHEBI:18420"/>
    </cofactor>
    <text evidence="9">Requires a divalent cation, most likely magnesium in vivo, as an electrophilic catalyst to aid phosphoryl group transfer. It is the chelate of the metal and the nucleotide that is the actual substrate.</text>
</comment>
<dbReference type="Proteomes" id="UP000198641">
    <property type="component" value="Unassembled WGS sequence"/>
</dbReference>
<proteinExistence type="inferred from homology"/>
<feature type="binding site" evidence="9">
    <location>
        <position position="290"/>
    </location>
    <ligand>
        <name>K(+)</name>
        <dbReference type="ChEBI" id="CHEBI:29103"/>
    </ligand>
</feature>
<protein>
    <recommendedName>
        <fullName evidence="9">Ribokinase</fullName>
        <shortName evidence="9">RK</shortName>
        <ecNumber evidence="9">2.7.1.15</ecNumber>
    </recommendedName>
</protein>
<gene>
    <name evidence="9" type="primary">rbsK</name>
    <name evidence="11" type="ORF">SAMN05216571_103230</name>
</gene>
<evidence type="ECO:0000256" key="7">
    <source>
        <dbReference type="ARBA" id="ARBA00022958"/>
    </source>
</evidence>
<evidence type="ECO:0000259" key="10">
    <source>
        <dbReference type="Pfam" id="PF00294"/>
    </source>
</evidence>
<keyword evidence="3 9" id="KW-0547">Nucleotide-binding</keyword>
<organism evidence="11 12">
    <name type="scientific">Onishia taeanensis</name>
    <dbReference type="NCBI Taxonomy" id="284577"/>
    <lineage>
        <taxon>Bacteria</taxon>
        <taxon>Pseudomonadati</taxon>
        <taxon>Pseudomonadota</taxon>
        <taxon>Gammaproteobacteria</taxon>
        <taxon>Oceanospirillales</taxon>
        <taxon>Halomonadaceae</taxon>
        <taxon>Onishia</taxon>
    </lineage>
</organism>
<comment type="activity regulation">
    <text evidence="9">Activated by a monovalent cation that binds near, but not in, the active site. The most likely occupant of the site in vivo is potassium. Ion binding induces a conformational change that may alter substrate affinity.</text>
</comment>
<dbReference type="PANTHER" id="PTHR10584:SF166">
    <property type="entry name" value="RIBOKINASE"/>
    <property type="match status" value="1"/>
</dbReference>
<keyword evidence="5 9" id="KW-0067">ATP-binding</keyword>
<dbReference type="SUPFAM" id="SSF53613">
    <property type="entry name" value="Ribokinase-like"/>
    <property type="match status" value="1"/>
</dbReference>
<comment type="caution">
    <text evidence="9">Lacks conserved residue(s) required for the propagation of feature annotation.</text>
</comment>
<keyword evidence="8 9" id="KW-0119">Carbohydrate metabolism</keyword>
<keyword evidence="7 9" id="KW-0630">Potassium</keyword>
<evidence type="ECO:0000256" key="1">
    <source>
        <dbReference type="ARBA" id="ARBA00022679"/>
    </source>
</evidence>
<feature type="binding site" evidence="9">
    <location>
        <position position="184"/>
    </location>
    <ligand>
        <name>ATP</name>
        <dbReference type="ChEBI" id="CHEBI:30616"/>
    </ligand>
</feature>
<dbReference type="PANTHER" id="PTHR10584">
    <property type="entry name" value="SUGAR KINASE"/>
    <property type="match status" value="1"/>
</dbReference>
<dbReference type="EC" id="2.7.1.15" evidence="9"/>
<dbReference type="GO" id="GO:0005737">
    <property type="term" value="C:cytoplasm"/>
    <property type="evidence" value="ECO:0007669"/>
    <property type="project" value="UniProtKB-SubCell"/>
</dbReference>
<feature type="binding site" evidence="9">
    <location>
        <position position="247"/>
    </location>
    <ligand>
        <name>K(+)</name>
        <dbReference type="ChEBI" id="CHEBI:29103"/>
    </ligand>
</feature>
<feature type="binding site" evidence="9">
    <location>
        <position position="284"/>
    </location>
    <ligand>
        <name>K(+)</name>
        <dbReference type="ChEBI" id="CHEBI:29103"/>
    </ligand>
</feature>
<dbReference type="AlphaFoldDB" id="A0A1G7QF96"/>
<dbReference type="UniPathway" id="UPA00916">
    <property type="reaction ID" value="UER00889"/>
</dbReference>
<feature type="binding site" evidence="9">
    <location>
        <begin position="219"/>
        <end position="224"/>
    </location>
    <ligand>
        <name>ATP</name>
        <dbReference type="ChEBI" id="CHEBI:30616"/>
    </ligand>
</feature>
<evidence type="ECO:0000256" key="6">
    <source>
        <dbReference type="ARBA" id="ARBA00022842"/>
    </source>
</evidence>
<comment type="similarity">
    <text evidence="9">Belongs to the carbohydrate kinase PfkB family. Ribokinase subfamily.</text>
</comment>
<name>A0A1G7QF96_9GAMM</name>
<dbReference type="OrthoDB" id="9775849at2"/>
<feature type="domain" description="Carbohydrate kinase PfkB" evidence="10">
    <location>
        <begin position="11"/>
        <end position="293"/>
    </location>
</feature>
<keyword evidence="12" id="KW-1185">Reference proteome</keyword>